<evidence type="ECO:0000313" key="2">
    <source>
        <dbReference type="EMBL" id="MBE7524895.1"/>
    </source>
</evidence>
<accession>A0A928TU15</accession>
<gene>
    <name evidence="2" type="ORF">HS096_00640</name>
</gene>
<feature type="transmembrane region" description="Helical" evidence="1">
    <location>
        <begin position="7"/>
        <end position="28"/>
    </location>
</feature>
<comment type="caution">
    <text evidence="2">The sequence shown here is derived from an EMBL/GenBank/DDBJ whole genome shotgun (WGS) entry which is preliminary data.</text>
</comment>
<dbReference type="EMBL" id="JABTTY010000001">
    <property type="protein sequence ID" value="MBE7524895.1"/>
    <property type="molecule type" value="Genomic_DNA"/>
</dbReference>
<keyword evidence="1" id="KW-0472">Membrane</keyword>
<protein>
    <submittedName>
        <fullName evidence="2">Uncharacterized protein</fullName>
    </submittedName>
</protein>
<evidence type="ECO:0000313" key="3">
    <source>
        <dbReference type="Proteomes" id="UP000710385"/>
    </source>
</evidence>
<sequence>MKTVPKVLIGILAFFGGIIVLLFVYGLFLGAKEATQKPSPQTAGEVQPAALPEPSADPQAKVFDGMGFRMSYPADWVFEKPNGYTVVFSGAQGSPSYYATVNMQIIATTKAGGKHETADTLIADLREQIMTAQEPNVTDAADQSFTNTSGQLVSATGFAAAYTRDNEEFRQLQFASPSADGNSIYAYSYTAPKDFYEEYKPVAITMIQSLELIK</sequence>
<name>A0A928TU15_UNCKA</name>
<organism evidence="2 3">
    <name type="scientific">candidate division WWE3 bacterium</name>
    <dbReference type="NCBI Taxonomy" id="2053526"/>
    <lineage>
        <taxon>Bacteria</taxon>
        <taxon>Katanobacteria</taxon>
    </lineage>
</organism>
<dbReference type="Gene3D" id="3.40.1000.10">
    <property type="entry name" value="Mog1/PsbP, alpha/beta/alpha sandwich"/>
    <property type="match status" value="1"/>
</dbReference>
<proteinExistence type="predicted"/>
<reference evidence="2" key="1">
    <citation type="submission" date="2020-05" db="EMBL/GenBank/DDBJ databases">
        <title>High-Quality Genomes of Partial-Nitritation/Anammox System by Hierarchical Clustering Based Hybrid Assembly.</title>
        <authorList>
            <person name="Liu L."/>
            <person name="Wang Y."/>
            <person name="Che Y."/>
            <person name="Chen Y."/>
            <person name="Xia Y."/>
            <person name="Luo R."/>
            <person name="Cheng S.H."/>
            <person name="Zheng C."/>
            <person name="Zhang T."/>
        </authorList>
    </citation>
    <scope>NUCLEOTIDE SEQUENCE</scope>
    <source>
        <strain evidence="2">H1_PAT1</strain>
    </source>
</reference>
<keyword evidence="1" id="KW-0812">Transmembrane</keyword>
<evidence type="ECO:0000256" key="1">
    <source>
        <dbReference type="SAM" id="Phobius"/>
    </source>
</evidence>
<dbReference type="AlphaFoldDB" id="A0A928TU15"/>
<dbReference type="Proteomes" id="UP000710385">
    <property type="component" value="Unassembled WGS sequence"/>
</dbReference>
<keyword evidence="1" id="KW-1133">Transmembrane helix</keyword>